<accession>A0A9Q8YAR7</accession>
<comment type="subcellular location">
    <subcellularLocation>
        <location evidence="3">Cytoplasm</location>
    </subcellularLocation>
</comment>
<gene>
    <name evidence="3" type="primary">acpP</name>
    <name evidence="5" type="ORF">NE863_09300</name>
    <name evidence="6" type="ORF">P4B07_09130</name>
</gene>
<evidence type="ECO:0000313" key="7">
    <source>
        <dbReference type="Proteomes" id="UP001055460"/>
    </source>
</evidence>
<keyword evidence="3" id="KW-0275">Fatty acid biosynthesis</keyword>
<dbReference type="HAMAP" id="MF_01217">
    <property type="entry name" value="Acyl_carrier"/>
    <property type="match status" value="1"/>
</dbReference>
<keyword evidence="3" id="KW-0444">Lipid biosynthesis</keyword>
<dbReference type="OrthoDB" id="8421758at2"/>
<keyword evidence="3" id="KW-0963">Cytoplasm</keyword>
<evidence type="ECO:0000256" key="1">
    <source>
        <dbReference type="ARBA" id="ARBA00022450"/>
    </source>
</evidence>
<dbReference type="SUPFAM" id="SSF47336">
    <property type="entry name" value="ACP-like"/>
    <property type="match status" value="1"/>
</dbReference>
<comment type="pathway">
    <text evidence="3">Lipid metabolism; fatty acid biosynthesis.</text>
</comment>
<dbReference type="PANTHER" id="PTHR20863:SF76">
    <property type="entry name" value="CARRIER DOMAIN-CONTAINING PROTEIN"/>
    <property type="match status" value="1"/>
</dbReference>
<dbReference type="EMBL" id="CP098807">
    <property type="protein sequence ID" value="USJ25141.1"/>
    <property type="molecule type" value="Genomic_DNA"/>
</dbReference>
<feature type="modified residue" description="O-(pantetheine 4'-phosphoryl)serine" evidence="3">
    <location>
        <position position="41"/>
    </location>
</feature>
<keyword evidence="2 3" id="KW-0597">Phosphoprotein</keyword>
<comment type="function">
    <text evidence="3">Carrier of the growing fatty acid chain in fatty acid biosynthesis.</text>
</comment>
<dbReference type="RefSeq" id="WP_034788158.1">
    <property type="nucleotide sequence ID" value="NZ_CAXURO020000001.1"/>
</dbReference>
<dbReference type="NCBIfam" id="NF002148">
    <property type="entry name" value="PRK00982.1-2"/>
    <property type="match status" value="1"/>
</dbReference>
<dbReference type="GO" id="GO:0000036">
    <property type="term" value="F:acyl carrier activity"/>
    <property type="evidence" value="ECO:0007669"/>
    <property type="project" value="UniProtKB-UniRule"/>
</dbReference>
<evidence type="ECO:0000313" key="8">
    <source>
        <dbReference type="Proteomes" id="UP001214094"/>
    </source>
</evidence>
<evidence type="ECO:0000313" key="5">
    <source>
        <dbReference type="EMBL" id="USJ25141.1"/>
    </source>
</evidence>
<dbReference type="PANTHER" id="PTHR20863">
    <property type="entry name" value="ACYL CARRIER PROTEIN"/>
    <property type="match status" value="1"/>
</dbReference>
<dbReference type="Gene3D" id="1.10.1200.10">
    <property type="entry name" value="ACP-like"/>
    <property type="match status" value="1"/>
</dbReference>
<sequence>MAPTRSDVSERVKAILVELLGVKASEVKDDAEIEEDLGADSLEVSQLAMLVEEEFEIYLTDDSVEKLVTVGDLIDFVLASKTLK</sequence>
<name>A0A9Q8YAR7_ENSAD</name>
<dbReference type="Proteomes" id="UP001214094">
    <property type="component" value="Chromosome"/>
</dbReference>
<evidence type="ECO:0000256" key="3">
    <source>
        <dbReference type="HAMAP-Rule" id="MF_01217"/>
    </source>
</evidence>
<organism evidence="5 7">
    <name type="scientific">Ensifer adhaerens</name>
    <name type="common">Sinorhizobium morelense</name>
    <dbReference type="NCBI Taxonomy" id="106592"/>
    <lineage>
        <taxon>Bacteria</taxon>
        <taxon>Pseudomonadati</taxon>
        <taxon>Pseudomonadota</taxon>
        <taxon>Alphaproteobacteria</taxon>
        <taxon>Hyphomicrobiales</taxon>
        <taxon>Rhizobiaceae</taxon>
        <taxon>Sinorhizobium/Ensifer group</taxon>
        <taxon>Ensifer</taxon>
    </lineage>
</organism>
<dbReference type="Proteomes" id="UP001055460">
    <property type="component" value="Chromosome"/>
</dbReference>
<dbReference type="GO" id="GO:0005829">
    <property type="term" value="C:cytosol"/>
    <property type="evidence" value="ECO:0007669"/>
    <property type="project" value="TreeGrafter"/>
</dbReference>
<dbReference type="GeneID" id="29519184"/>
<keyword evidence="3" id="KW-0276">Fatty acid metabolism</keyword>
<keyword evidence="3" id="KW-0443">Lipid metabolism</keyword>
<dbReference type="GO" id="GO:0016020">
    <property type="term" value="C:membrane"/>
    <property type="evidence" value="ECO:0007669"/>
    <property type="project" value="GOC"/>
</dbReference>
<dbReference type="AlphaFoldDB" id="A0A9Q8YAR7"/>
<reference evidence="5" key="1">
    <citation type="submission" date="2022-06" db="EMBL/GenBank/DDBJ databases">
        <title>Physiological and biochemical characterization and genomic elucidation of a strain of the genus Ensifer adhaerens M8 that combines arsenic oxidation and chromium reduction.</title>
        <authorList>
            <person name="Li X."/>
            <person name="Yu c."/>
        </authorList>
    </citation>
    <scope>NUCLEOTIDE SEQUENCE</scope>
    <source>
        <strain evidence="5">M8</strain>
    </source>
</reference>
<comment type="PTM">
    <text evidence="3">4'-phosphopantetheine is transferred from CoA to a specific serine of apo-ACP by AcpS. This modification is essential for activity because fatty acids are bound in thioester linkage to the sulfhydryl of the prosthetic group.</text>
</comment>
<keyword evidence="8" id="KW-1185">Reference proteome</keyword>
<comment type="similarity">
    <text evidence="3">Belongs to the acyl carrier protein (ACP) family.</text>
</comment>
<protein>
    <recommendedName>
        <fullName evidence="3">Acyl carrier protein</fullName>
        <shortName evidence="3">ACP</shortName>
    </recommendedName>
</protein>
<dbReference type="GO" id="GO:0009245">
    <property type="term" value="P:lipid A biosynthetic process"/>
    <property type="evidence" value="ECO:0007669"/>
    <property type="project" value="TreeGrafter"/>
</dbReference>
<reference evidence="6 8" key="2">
    <citation type="submission" date="2023-03" db="EMBL/GenBank/DDBJ databases">
        <title>Comparative genome and transcriptome analysis combination mining strategies for increasing vitamin B12 production of Ensifer adhaerens strain.</title>
        <authorList>
            <person name="Yongheng L."/>
        </authorList>
    </citation>
    <scope>NUCLEOTIDE SEQUENCE [LARGE SCALE GENOMIC DNA]</scope>
    <source>
        <strain evidence="6 8">Casida A-T305</strain>
    </source>
</reference>
<dbReference type="PROSITE" id="PS50075">
    <property type="entry name" value="CARRIER"/>
    <property type="match status" value="1"/>
</dbReference>
<dbReference type="NCBIfam" id="NF002150">
    <property type="entry name" value="PRK00982.1-4"/>
    <property type="match status" value="1"/>
</dbReference>
<dbReference type="InterPro" id="IPR036736">
    <property type="entry name" value="ACP-like_sf"/>
</dbReference>
<feature type="domain" description="Carrier" evidence="4">
    <location>
        <begin position="6"/>
        <end position="81"/>
    </location>
</feature>
<keyword evidence="1 3" id="KW-0596">Phosphopantetheine</keyword>
<dbReference type="InterPro" id="IPR009081">
    <property type="entry name" value="PP-bd_ACP"/>
</dbReference>
<evidence type="ECO:0000313" key="6">
    <source>
        <dbReference type="EMBL" id="WFP92502.1"/>
    </source>
</evidence>
<evidence type="ECO:0000256" key="2">
    <source>
        <dbReference type="ARBA" id="ARBA00022553"/>
    </source>
</evidence>
<dbReference type="GO" id="GO:0000035">
    <property type="term" value="F:acyl binding"/>
    <property type="evidence" value="ECO:0007669"/>
    <property type="project" value="TreeGrafter"/>
</dbReference>
<evidence type="ECO:0000259" key="4">
    <source>
        <dbReference type="PROSITE" id="PS50075"/>
    </source>
</evidence>
<dbReference type="Pfam" id="PF00550">
    <property type="entry name" value="PP-binding"/>
    <property type="match status" value="1"/>
</dbReference>
<proteinExistence type="inferred from homology"/>
<dbReference type="KEGG" id="eah:FA04_08980"/>
<dbReference type="EMBL" id="CP121308">
    <property type="protein sequence ID" value="WFP92502.1"/>
    <property type="molecule type" value="Genomic_DNA"/>
</dbReference>
<dbReference type="InterPro" id="IPR003231">
    <property type="entry name" value="ACP"/>
</dbReference>